<protein>
    <recommendedName>
        <fullName evidence="3">HD domain-containing protein</fullName>
    </recommendedName>
</protein>
<gene>
    <name evidence="1" type="ORF">CEY11_23670</name>
</gene>
<dbReference type="SUPFAM" id="SSF109604">
    <property type="entry name" value="HD-domain/PDEase-like"/>
    <property type="match status" value="1"/>
</dbReference>
<evidence type="ECO:0008006" key="3">
    <source>
        <dbReference type="Google" id="ProtNLM"/>
    </source>
</evidence>
<organism evidence="1 2">
    <name type="scientific">Candidimonas nitroreducens</name>
    <dbReference type="NCBI Taxonomy" id="683354"/>
    <lineage>
        <taxon>Bacteria</taxon>
        <taxon>Pseudomonadati</taxon>
        <taxon>Pseudomonadota</taxon>
        <taxon>Betaproteobacteria</taxon>
        <taxon>Burkholderiales</taxon>
        <taxon>Alcaligenaceae</taxon>
        <taxon>Candidimonas</taxon>
    </lineage>
</organism>
<comment type="caution">
    <text evidence="1">The sequence shown here is derived from an EMBL/GenBank/DDBJ whole genome shotgun (WGS) entry which is preliminary data.</text>
</comment>
<reference evidence="2" key="1">
    <citation type="submission" date="2017-06" db="EMBL/GenBank/DDBJ databases">
        <title>Herbaspirillum phytohormonus sp. nov., isolated from the root nodule of Robinia pseudoacacia in lead-zinc mine.</title>
        <authorList>
            <person name="Fan M."/>
            <person name="Lin Y."/>
        </authorList>
    </citation>
    <scope>NUCLEOTIDE SEQUENCE [LARGE SCALE GENOMIC DNA]</scope>
    <source>
        <strain evidence="2">SC-089</strain>
    </source>
</reference>
<dbReference type="AlphaFoldDB" id="A0A225LWN0"/>
<dbReference type="Proteomes" id="UP000214603">
    <property type="component" value="Unassembled WGS sequence"/>
</dbReference>
<keyword evidence="2" id="KW-1185">Reference proteome</keyword>
<dbReference type="EMBL" id="NJIH01000019">
    <property type="protein sequence ID" value="OWT53724.1"/>
    <property type="molecule type" value="Genomic_DNA"/>
</dbReference>
<evidence type="ECO:0000313" key="1">
    <source>
        <dbReference type="EMBL" id="OWT53724.1"/>
    </source>
</evidence>
<accession>A0A225LWN0</accession>
<sequence>MFPQVLDIQDVKLRQMVLDIWQQLWDQSEWNDIGDPPVSAEIPYPNLPHSQSVVAMAIAVADAFEKFHGVHVNRDYLIAAAVLQDASKIVEYAPPGPDGKVRRTAIGKNYGHGFWCAHLGVIKGLPEEITHIILTHSPMATKFPDSLEGKILYYVDQIDVIGIYKDRWKKHILVGK</sequence>
<proteinExistence type="predicted"/>
<evidence type="ECO:0000313" key="2">
    <source>
        <dbReference type="Proteomes" id="UP000214603"/>
    </source>
</evidence>
<dbReference type="Gene3D" id="1.10.3210.10">
    <property type="entry name" value="Hypothetical protein af1432"/>
    <property type="match status" value="1"/>
</dbReference>
<name>A0A225LWN0_9BURK</name>